<accession>A0A1I5V588</accession>
<comment type="function">
    <text evidence="9">CRISPR (clustered regularly interspaced short palindromic repeat), is an adaptive immune system that provides protection against mobile genetic elements (viruses, transposable elements and conjugative plasmids). CRISPR clusters contain sequences complementary to antecedent mobile elements and target invading nucleic acids. CRISPR clusters are transcribed and processed into CRISPR RNA (crRNA). Functions as a ssRNA-specific endoribonuclease. Involved in the integration of spacer DNA into the CRISPR cassette.</text>
</comment>
<dbReference type="Proteomes" id="UP000199031">
    <property type="component" value="Unassembled WGS sequence"/>
</dbReference>
<dbReference type="Pfam" id="PF09827">
    <property type="entry name" value="CRISPR_Cas2"/>
    <property type="match status" value="1"/>
</dbReference>
<dbReference type="SUPFAM" id="SSF143430">
    <property type="entry name" value="TTP0101/SSO1404-like"/>
    <property type="match status" value="1"/>
</dbReference>
<dbReference type="HAMAP" id="MF_01471">
    <property type="entry name" value="Cas2"/>
    <property type="match status" value="1"/>
</dbReference>
<dbReference type="GO" id="GO:0046872">
    <property type="term" value="F:metal ion binding"/>
    <property type="evidence" value="ECO:0007669"/>
    <property type="project" value="UniProtKB-UniRule"/>
</dbReference>
<name>A0A1I5V588_9BACT</name>
<dbReference type="AlphaFoldDB" id="A0A1I5V588"/>
<proteinExistence type="inferred from homology"/>
<evidence type="ECO:0000256" key="9">
    <source>
        <dbReference type="HAMAP-Rule" id="MF_01471"/>
    </source>
</evidence>
<reference evidence="10 11" key="1">
    <citation type="submission" date="2016-10" db="EMBL/GenBank/DDBJ databases">
        <authorList>
            <person name="de Groot N.N."/>
        </authorList>
    </citation>
    <scope>NUCLEOTIDE SEQUENCE [LARGE SCALE GENOMIC DNA]</scope>
    <source>
        <strain evidence="10 11">DSM 28286</strain>
    </source>
</reference>
<comment type="subunit">
    <text evidence="9">Homodimer, forms a heterotetramer with a Cas1 homodimer.</text>
</comment>
<keyword evidence="8 9" id="KW-0051">Antiviral defense</keyword>
<keyword evidence="7 9" id="KW-0460">Magnesium</keyword>
<protein>
    <recommendedName>
        <fullName evidence="9">CRISPR-associated endoribonuclease Cas2</fullName>
        <ecNumber evidence="9">3.1.-.-</ecNumber>
    </recommendedName>
</protein>
<dbReference type="EMBL" id="FOXQ01000004">
    <property type="protein sequence ID" value="SFQ02611.1"/>
    <property type="molecule type" value="Genomic_DNA"/>
</dbReference>
<evidence type="ECO:0000256" key="2">
    <source>
        <dbReference type="ARBA" id="ARBA00009959"/>
    </source>
</evidence>
<evidence type="ECO:0000256" key="5">
    <source>
        <dbReference type="ARBA" id="ARBA00022759"/>
    </source>
</evidence>
<dbReference type="GO" id="GO:0043571">
    <property type="term" value="P:maintenance of CRISPR repeat elements"/>
    <property type="evidence" value="ECO:0007669"/>
    <property type="project" value="UniProtKB-UniRule"/>
</dbReference>
<dbReference type="EC" id="3.1.-.-" evidence="9"/>
<evidence type="ECO:0000256" key="1">
    <source>
        <dbReference type="ARBA" id="ARBA00001946"/>
    </source>
</evidence>
<dbReference type="InterPro" id="IPR021127">
    <property type="entry name" value="CRISPR_associated_Cas2"/>
</dbReference>
<dbReference type="InterPro" id="IPR019199">
    <property type="entry name" value="Virulence_VapD/CRISPR_Cas2"/>
</dbReference>
<keyword evidence="11" id="KW-1185">Reference proteome</keyword>
<evidence type="ECO:0000313" key="11">
    <source>
        <dbReference type="Proteomes" id="UP000199031"/>
    </source>
</evidence>
<keyword evidence="3 9" id="KW-0540">Nuclease</keyword>
<dbReference type="GO" id="GO:0004521">
    <property type="term" value="F:RNA endonuclease activity"/>
    <property type="evidence" value="ECO:0007669"/>
    <property type="project" value="InterPro"/>
</dbReference>
<dbReference type="GO" id="GO:0016787">
    <property type="term" value="F:hydrolase activity"/>
    <property type="evidence" value="ECO:0007669"/>
    <property type="project" value="UniProtKB-KW"/>
</dbReference>
<dbReference type="GO" id="GO:0051607">
    <property type="term" value="P:defense response to virus"/>
    <property type="evidence" value="ECO:0007669"/>
    <property type="project" value="UniProtKB-UniRule"/>
</dbReference>
<evidence type="ECO:0000313" key="10">
    <source>
        <dbReference type="EMBL" id="SFQ02611.1"/>
    </source>
</evidence>
<evidence type="ECO:0000256" key="6">
    <source>
        <dbReference type="ARBA" id="ARBA00022801"/>
    </source>
</evidence>
<comment type="similarity">
    <text evidence="2 9">Belongs to the CRISPR-associated endoribonuclease Cas2 protein family.</text>
</comment>
<keyword evidence="6 9" id="KW-0378">Hydrolase</keyword>
<evidence type="ECO:0000256" key="3">
    <source>
        <dbReference type="ARBA" id="ARBA00022722"/>
    </source>
</evidence>
<evidence type="ECO:0000256" key="7">
    <source>
        <dbReference type="ARBA" id="ARBA00022842"/>
    </source>
</evidence>
<sequence>MSIKVKSNRLNAYRIMWVLVFFDLPTETKKERKIYADFRKKILQDGFAMFQFSIYLRHCSSMQNAEVHIKRVKKILPEKGHIGIMTITDKQFGMMEVFYGKKLAEPQNSPQQLELF</sequence>
<feature type="binding site" evidence="9">
    <location>
        <position position="23"/>
    </location>
    <ligand>
        <name>Mg(2+)</name>
        <dbReference type="ChEBI" id="CHEBI:18420"/>
        <note>catalytic</note>
    </ligand>
</feature>
<comment type="cofactor">
    <cofactor evidence="1 9">
        <name>Mg(2+)</name>
        <dbReference type="ChEBI" id="CHEBI:18420"/>
    </cofactor>
</comment>
<dbReference type="STRING" id="1465490.SAMN05444277_104216"/>
<keyword evidence="5 9" id="KW-0255">Endonuclease</keyword>
<gene>
    <name evidence="9" type="primary">cas2</name>
    <name evidence="10" type="ORF">SAMN05444277_104216</name>
</gene>
<evidence type="ECO:0000256" key="4">
    <source>
        <dbReference type="ARBA" id="ARBA00022723"/>
    </source>
</evidence>
<dbReference type="NCBIfam" id="TIGR01573">
    <property type="entry name" value="cas2"/>
    <property type="match status" value="1"/>
</dbReference>
<organism evidence="10 11">
    <name type="scientific">Parafilimonas terrae</name>
    <dbReference type="NCBI Taxonomy" id="1465490"/>
    <lineage>
        <taxon>Bacteria</taxon>
        <taxon>Pseudomonadati</taxon>
        <taxon>Bacteroidota</taxon>
        <taxon>Chitinophagia</taxon>
        <taxon>Chitinophagales</taxon>
        <taxon>Chitinophagaceae</taxon>
        <taxon>Parafilimonas</taxon>
    </lineage>
</organism>
<evidence type="ECO:0000256" key="8">
    <source>
        <dbReference type="ARBA" id="ARBA00023118"/>
    </source>
</evidence>
<keyword evidence="4 9" id="KW-0479">Metal-binding</keyword>